<keyword evidence="4" id="KW-0946">Virion</keyword>
<dbReference type="GeneID" id="87618907"/>
<name>A0A3S2UFM5_9BACI</name>
<accession>A0A3S2UFM5</accession>
<dbReference type="AlphaFoldDB" id="A0A3S2UFM5"/>
<gene>
    <name evidence="4" type="ORF">EM808_13235</name>
</gene>
<keyword evidence="5" id="KW-1185">Reference proteome</keyword>
<proteinExistence type="inferred from homology"/>
<dbReference type="PANTHER" id="PTHR39183">
    <property type="entry name" value="SPORE COAT PROTEIN F-LIKE PROTEIN YHCQ"/>
    <property type="match status" value="1"/>
</dbReference>
<comment type="subcellular location">
    <subcellularLocation>
        <location evidence="2">Spore coat</location>
    </subcellularLocation>
</comment>
<dbReference type="Proteomes" id="UP000288024">
    <property type="component" value="Unassembled WGS sequence"/>
</dbReference>
<evidence type="ECO:0000256" key="2">
    <source>
        <dbReference type="ARBA" id="ARBA00024325"/>
    </source>
</evidence>
<comment type="caution">
    <text evidence="4">The sequence shown here is derived from an EMBL/GenBank/DDBJ whole genome shotgun (WGS) entry which is preliminary data.</text>
</comment>
<evidence type="ECO:0000313" key="5">
    <source>
        <dbReference type="Proteomes" id="UP000288024"/>
    </source>
</evidence>
<dbReference type="Pfam" id="PF07875">
    <property type="entry name" value="Coat_F"/>
    <property type="match status" value="1"/>
</dbReference>
<dbReference type="RefSeq" id="WP_127738669.1">
    <property type="nucleotide sequence ID" value="NZ_JAMAVA010000001.1"/>
</dbReference>
<dbReference type="InterPro" id="IPR012347">
    <property type="entry name" value="Ferritin-like"/>
</dbReference>
<dbReference type="Gene3D" id="1.20.1260.10">
    <property type="match status" value="1"/>
</dbReference>
<sequence length="122" mass="13630">MIKDYLEVENAEGMPEMADSALALEFLMSIKTGVRNAATALSETATPDLREAFRVQLEAGLALHEEVSNFMIKKGWLHPYNLQDQYKMDLKSIEGALMIGKMDLFPGDTSRLGMMAQIDDDE</sequence>
<keyword evidence="1" id="KW-0749">Sporulation</keyword>
<dbReference type="PANTHER" id="PTHR39183:SF1">
    <property type="entry name" value="SPORE COAT PROTEIN F-LIKE PROTEIN YHCQ"/>
    <property type="match status" value="1"/>
</dbReference>
<dbReference type="InterPro" id="IPR012851">
    <property type="entry name" value="Spore_coat_CotF-like"/>
</dbReference>
<evidence type="ECO:0000313" key="4">
    <source>
        <dbReference type="EMBL" id="RVT62718.1"/>
    </source>
</evidence>
<protein>
    <submittedName>
        <fullName evidence="4">Spore coat protein</fullName>
    </submittedName>
</protein>
<comment type="similarity">
    <text evidence="3">Belongs to the CotF family.</text>
</comment>
<dbReference type="GO" id="GO:0030435">
    <property type="term" value="P:sporulation resulting in formation of a cellular spore"/>
    <property type="evidence" value="ECO:0007669"/>
    <property type="project" value="UniProtKB-KW"/>
</dbReference>
<evidence type="ECO:0000256" key="3">
    <source>
        <dbReference type="ARBA" id="ARBA00024344"/>
    </source>
</evidence>
<organism evidence="4 5">
    <name type="scientific">Niallia taxi</name>
    <dbReference type="NCBI Taxonomy" id="2499688"/>
    <lineage>
        <taxon>Bacteria</taxon>
        <taxon>Bacillati</taxon>
        <taxon>Bacillota</taxon>
        <taxon>Bacilli</taxon>
        <taxon>Bacillales</taxon>
        <taxon>Bacillaceae</taxon>
        <taxon>Niallia</taxon>
    </lineage>
</organism>
<dbReference type="EMBL" id="RZTZ01000004">
    <property type="protein sequence ID" value="RVT62718.1"/>
    <property type="molecule type" value="Genomic_DNA"/>
</dbReference>
<keyword evidence="4" id="KW-0167">Capsid protein</keyword>
<evidence type="ECO:0000256" key="1">
    <source>
        <dbReference type="ARBA" id="ARBA00022969"/>
    </source>
</evidence>
<reference evidence="4 5" key="1">
    <citation type="submission" date="2019-01" db="EMBL/GenBank/DDBJ databases">
        <title>Bacillus sp. M5HDSG1-1, whole genome shotgun sequence.</title>
        <authorList>
            <person name="Tuo L."/>
        </authorList>
    </citation>
    <scope>NUCLEOTIDE SEQUENCE [LARGE SCALE GENOMIC DNA]</scope>
    <source>
        <strain evidence="4 5">M5HDSG1-1</strain>
    </source>
</reference>